<feature type="region of interest" description="Disordered" evidence="1">
    <location>
        <begin position="1"/>
        <end position="32"/>
    </location>
</feature>
<dbReference type="InterPro" id="IPR035437">
    <property type="entry name" value="SNase_OB-fold_sf"/>
</dbReference>
<evidence type="ECO:0000313" key="3">
    <source>
        <dbReference type="Ensembl" id="ENSFALP00000028263.1"/>
    </source>
</evidence>
<dbReference type="InterPro" id="IPR002999">
    <property type="entry name" value="Tudor"/>
</dbReference>
<dbReference type="InterPro" id="IPR050621">
    <property type="entry name" value="Tudor_domain_containing"/>
</dbReference>
<proteinExistence type="predicted"/>
<accession>A0A803VZV7</accession>
<evidence type="ECO:0000259" key="2">
    <source>
        <dbReference type="PROSITE" id="PS50304"/>
    </source>
</evidence>
<dbReference type="SMART" id="SM00333">
    <property type="entry name" value="TUDOR"/>
    <property type="match status" value="8"/>
</dbReference>
<feature type="domain" description="Tudor" evidence="2">
    <location>
        <begin position="1386"/>
        <end position="1445"/>
    </location>
</feature>
<dbReference type="SUPFAM" id="SSF63748">
    <property type="entry name" value="Tudor/PWWP/MBT"/>
    <property type="match status" value="7"/>
</dbReference>
<feature type="domain" description="Tudor" evidence="2">
    <location>
        <begin position="1083"/>
        <end position="1139"/>
    </location>
</feature>
<keyword evidence="4" id="KW-1185">Reference proteome</keyword>
<reference evidence="3" key="3">
    <citation type="submission" date="2025-09" db="UniProtKB">
        <authorList>
            <consortium name="Ensembl"/>
        </authorList>
    </citation>
    <scope>IDENTIFICATION</scope>
</reference>
<reference evidence="3 4" key="1">
    <citation type="journal article" date="2012" name="Nature">
        <title>The genomic landscape of species divergence in Ficedula flycatchers.</title>
        <authorList>
            <person name="Ellegren H."/>
            <person name="Smeds L."/>
            <person name="Burri R."/>
            <person name="Olason P.I."/>
            <person name="Backstrom N."/>
            <person name="Kawakami T."/>
            <person name="Kunstner A."/>
            <person name="Makinen H."/>
            <person name="Nadachowska-Brzyska K."/>
            <person name="Qvarnstrom A."/>
            <person name="Uebbing S."/>
            <person name="Wolf J.B."/>
        </authorList>
    </citation>
    <scope>NUCLEOTIDE SEQUENCE [LARGE SCALE GENOMIC DNA]</scope>
</reference>
<feature type="domain" description="Tudor" evidence="2">
    <location>
        <begin position="343"/>
        <end position="405"/>
    </location>
</feature>
<feature type="domain" description="Tudor" evidence="2">
    <location>
        <begin position="580"/>
        <end position="637"/>
    </location>
</feature>
<gene>
    <name evidence="3" type="primary">TDRD6</name>
</gene>
<dbReference type="PANTHER" id="PTHR22948">
    <property type="entry name" value="TUDOR DOMAIN CONTAINING PROTEIN"/>
    <property type="match status" value="1"/>
</dbReference>
<evidence type="ECO:0000313" key="4">
    <source>
        <dbReference type="Proteomes" id="UP000016665"/>
    </source>
</evidence>
<dbReference type="GeneTree" id="ENSGT00940000159049"/>
<dbReference type="PANTHER" id="PTHR22948:SF15">
    <property type="entry name" value="TUDOR DOMAIN-CONTAINING PROTEIN 6"/>
    <property type="match status" value="1"/>
</dbReference>
<dbReference type="Ensembl" id="ENSFALT00000044662.1">
    <property type="protein sequence ID" value="ENSFALP00000028263.1"/>
    <property type="gene ID" value="ENSFALG00000001522.2"/>
</dbReference>
<feature type="compositionally biased region" description="Basic and acidic residues" evidence="1">
    <location>
        <begin position="1244"/>
        <end position="1258"/>
    </location>
</feature>
<dbReference type="PROSITE" id="PS50304">
    <property type="entry name" value="TUDOR"/>
    <property type="match status" value="6"/>
</dbReference>
<name>A0A803VZV7_FICAL</name>
<dbReference type="Proteomes" id="UP000016665">
    <property type="component" value="Chromosome 3"/>
</dbReference>
<organism evidence="3 4">
    <name type="scientific">Ficedula albicollis</name>
    <name type="common">Collared flycatcher</name>
    <name type="synonym">Muscicapa albicollis</name>
    <dbReference type="NCBI Taxonomy" id="59894"/>
    <lineage>
        <taxon>Eukaryota</taxon>
        <taxon>Metazoa</taxon>
        <taxon>Chordata</taxon>
        <taxon>Craniata</taxon>
        <taxon>Vertebrata</taxon>
        <taxon>Euteleostomi</taxon>
        <taxon>Archelosauria</taxon>
        <taxon>Archosauria</taxon>
        <taxon>Dinosauria</taxon>
        <taxon>Saurischia</taxon>
        <taxon>Theropoda</taxon>
        <taxon>Coelurosauria</taxon>
        <taxon>Aves</taxon>
        <taxon>Neognathae</taxon>
        <taxon>Neoaves</taxon>
        <taxon>Telluraves</taxon>
        <taxon>Australaves</taxon>
        <taxon>Passeriformes</taxon>
        <taxon>Muscicapidae</taxon>
        <taxon>Ficedula</taxon>
    </lineage>
</organism>
<dbReference type="Gene3D" id="2.30.30.140">
    <property type="match status" value="6"/>
</dbReference>
<dbReference type="Pfam" id="PF00567">
    <property type="entry name" value="TUDOR"/>
    <property type="match status" value="6"/>
</dbReference>
<dbReference type="FunFam" id="2.30.30.140:FF:000018">
    <property type="entry name" value="Serine/threonine-protein kinase 31"/>
    <property type="match status" value="2"/>
</dbReference>
<feature type="region of interest" description="Disordered" evidence="1">
    <location>
        <begin position="1224"/>
        <end position="1258"/>
    </location>
</feature>
<evidence type="ECO:0000256" key="1">
    <source>
        <dbReference type="SAM" id="MobiDB-lite"/>
    </source>
</evidence>
<reference evidence="3" key="2">
    <citation type="submission" date="2025-08" db="UniProtKB">
        <authorList>
            <consortium name="Ensembl"/>
        </authorList>
    </citation>
    <scope>IDENTIFICATION</scope>
</reference>
<dbReference type="Gene3D" id="2.40.50.90">
    <property type="match status" value="7"/>
</dbReference>
<feature type="compositionally biased region" description="Basic residues" evidence="1">
    <location>
        <begin position="1"/>
        <end position="11"/>
    </location>
</feature>
<sequence length="2343" mass="260427">MRPRGRGRGVHSPRAGGSAVRGGFAMSSGPGSLGRGDTVTLRVRAVGLYPEVPILRLWGLLGERKADYALLYREIQAAAGPRLAARPEPSGPGASGTRLCPRELALVELLGVWYRCCVVSCSAQGYRVFLLDEGYVVTTSAYYLARGCSELFQLPPEVVSCVVADVMPSHSQEGTASGDSPVSKWTVEAVEFLSFLQGKEVSGVVQEVITPQLIVLELPQLVAQMWQLGLAKHVSPSWFCEVLRRCLPFGQLKKQLCQQPPECYLGAFEGPQLVHMLLSYQPLSPALDYYYPQLQLGVTEPVLVTHVSDPHHVYCQLQCLSQEICCLSDTMCHAYDRWEQDLLPKVGSPCAARGRDGQWYRAILLELVAGEQDQSAALVLFVDCGKKETVTRANLRHLPAECFRMPVVTYVCALQGVSDGGCGWSSCQINLLKTLVLGRGVSAHIKAFNSFEHLYYVTLYGENGVDLNHLFGSQACCLVSSQVSQTEAHEQLEVEESLAEELELLPEAPPVLTHGDLAAAAVAGLCLKTWTLYSARVSHLQDPSEFWLQLRGYYQLFRQLRQCMWNFYSHSTKLDGAGWDPQPGSLCCASGNEGVFYRAVVTRVLDTGVEIHLVDRGSTETVDLCAVKELLPRFRELPALALKCCLAGVSPPRGSWSEASVSAFREMVLNKELKVWFLNVQGDKYMVEIFDQSQVGEGRVSKLMAQGGYAKYQRYEIPKTSQKSDKYVTQASSLECAAEESQINAEKRLREECNLKSSDRILDSHVGVMVRKSPVAAILNSKSSESLISQDCESKENLHTSLRQNYVEIKPGSSCGGHLEVGSTVNVILSYVENPSCFWCQLSRNCHDLEVLMDEIQEHCRNSPQPHIWPNLVCLAQYSEDKKWYRALIVSEGVCAEKVEVIYVDYGNREQVSLTKLRAISEHFLRLEAQAFRCSLYNLIQPNGQNPFAWDEEAIQAFRQFVVDSSSDLDLKCTIFALASINRDLFNIVDLITPFQSACQFLTERGVARPLFPQKHLESLVQLHSFYYSSHGIKIGSEEDVYITHVENPWTFYCQLERCADTLAQLADNISCLSERLASTGTLGKSGTLCLARYSDSQWYRGVIMERQSKAKVFFVDFGNTESIETDDLLILPNDASDILLVPMQAIKCSVSDVSSVSKEAATWFKEAVLERRLKAIVVAKDSDNTLQVELFDRNTQINTKLKEISLNSTGLFSHVHNETLCSRSTDVNERHEAAESPLSVGRPLERKKIQPEAQQEKGSKRHFKEVVNFFQRSVKGDVLEPDEMLSSKKDAVLLNKGREESLLFSQMDTLSDTKSDAEGTCVILKNASDLPPQKIVPALKTLVYVSYVTDPQDFYVQLGSDEVQLNNILRSLNNGKSVKDPCRQLFQAGDLISAVYSEDSLWYRAVVKEKTSDNLIRVHYIDYGDTSVISVDQARRLPKNLSSIPAMSTHCFLAGLKCKKKADWTEKAVFYFTKRTSEILLSCEFVKKVEDKWEVILSDHQGIITVDLADKDLAGRERLFSRKRIDRRENRDMITGCEPLPPQVQNDISCVSDCKSFIWKFPEAGQTLKIYVTVVNSPGYFWCHRADTNDVSYIEKKIEEAEKLGLSSLNDDKSCIKSGDTCLAKYSQDGWFYRAQISSVNDERVVVRHVDYGSEESVSLEMIRQMPVELLRVPGQAFACCLSGFSPSDGSWLSEANKKFYDMTENLVLKAEVVEIQENKDSEVPLCVVKLEASGNSINEGMKSFWKANKETGHSAFSNLCNPLKENRSSNSNLDPCLNKETTSGLAQEENGSALFCSDPFLGVTSDSLETAEANVSVGAASGKADDGYEIEEHDNSFDKGIPLSEGDSGNSMLLEPMRSCSPHIVGNGMKAAEQEVSETQFGEEAELKAEVAGSAPAASLLLGKEQELQRLPVLQAQPSASNGTKTFGELDPLEMNLPRDGLNELLQELLEKPSFDEGTKEALEAKSLEMQAASGSEARETVLEQELLELPGVREEKGQLTALNCLEILPLLNEKENLVPSVSDREKSVELIASDVQPSLGEKTKKLQANLSGIHEAEAMLDDWMETDSPSLRLSSSGGRREKELHQKMHDKELMLGAKFEPFLELVLPDVQSPQEDREEDLLRLEHAVLQSSANSGSQFSFLSQGSANQRPVFTVQSCDCKVEKHMEWQKRKDDCVEEWMEQGLTDSFKESGNMCVQSLGCKPGENEKQNENLADCSAAHHDYPCSLKGFAVGSKCVVWTSLKWCDARILEVSEKGTKVLNLCSGNEEIVHPENVWNGIPDGARRSSEALTPATENLQSLPEESLLQGLSLLDELGWFMQVTDFARVLSIASACCSWSCF</sequence>
<protein>
    <submittedName>
        <fullName evidence="3">Tudor domain containing 6</fullName>
    </submittedName>
</protein>
<feature type="domain" description="Tudor" evidence="2">
    <location>
        <begin position="1616"/>
        <end position="1674"/>
    </location>
</feature>
<feature type="domain" description="Tudor" evidence="2">
    <location>
        <begin position="867"/>
        <end position="927"/>
    </location>
</feature>